<proteinExistence type="predicted"/>
<feature type="region of interest" description="Disordered" evidence="1">
    <location>
        <begin position="55"/>
        <end position="83"/>
    </location>
</feature>
<name>A0A1X6NZG7_PORUM</name>
<reference evidence="2 3" key="1">
    <citation type="submission" date="2017-03" db="EMBL/GenBank/DDBJ databases">
        <title>WGS assembly of Porphyra umbilicalis.</title>
        <authorList>
            <person name="Brawley S.H."/>
            <person name="Blouin N.A."/>
            <person name="Ficko-Blean E."/>
            <person name="Wheeler G.L."/>
            <person name="Lohr M."/>
            <person name="Goodson H.V."/>
            <person name="Jenkins J.W."/>
            <person name="Blaby-Haas C.E."/>
            <person name="Helliwell K.E."/>
            <person name="Chan C."/>
            <person name="Marriage T."/>
            <person name="Bhattacharya D."/>
            <person name="Klein A.S."/>
            <person name="Badis Y."/>
            <person name="Brodie J."/>
            <person name="Cao Y."/>
            <person name="Collen J."/>
            <person name="Dittami S.M."/>
            <person name="Gachon C.M."/>
            <person name="Green B.R."/>
            <person name="Karpowicz S."/>
            <person name="Kim J.W."/>
            <person name="Kudahl U."/>
            <person name="Lin S."/>
            <person name="Michel G."/>
            <person name="Mittag M."/>
            <person name="Olson B.J."/>
            <person name="Pangilinan J."/>
            <person name="Peng Y."/>
            <person name="Qiu H."/>
            <person name="Shu S."/>
            <person name="Singer J.T."/>
            <person name="Smith A.G."/>
            <person name="Sprecher B.N."/>
            <person name="Wagner V."/>
            <person name="Wang W."/>
            <person name="Wang Z.-Y."/>
            <person name="Yan J."/>
            <person name="Yarish C."/>
            <person name="Zoeuner-Riek S."/>
            <person name="Zhuang Y."/>
            <person name="Zou Y."/>
            <person name="Lindquist E.A."/>
            <person name="Grimwood J."/>
            <person name="Barry K."/>
            <person name="Rokhsar D.S."/>
            <person name="Schmutz J."/>
            <person name="Stiller J.W."/>
            <person name="Grossman A.R."/>
            <person name="Prochnik S.E."/>
        </authorList>
    </citation>
    <scope>NUCLEOTIDE SEQUENCE [LARGE SCALE GENOMIC DNA]</scope>
    <source>
        <strain evidence="2">4086291</strain>
    </source>
</reference>
<feature type="compositionally biased region" description="Basic residues" evidence="1">
    <location>
        <begin position="17"/>
        <end position="27"/>
    </location>
</feature>
<accession>A0A1X6NZG7</accession>
<feature type="compositionally biased region" description="Basic and acidic residues" evidence="1">
    <location>
        <begin position="64"/>
        <end position="75"/>
    </location>
</feature>
<feature type="compositionally biased region" description="Polar residues" evidence="1">
    <location>
        <begin position="285"/>
        <end position="297"/>
    </location>
</feature>
<keyword evidence="3" id="KW-1185">Reference proteome</keyword>
<feature type="compositionally biased region" description="Low complexity" evidence="1">
    <location>
        <begin position="357"/>
        <end position="373"/>
    </location>
</feature>
<gene>
    <name evidence="2" type="ORF">BU14_0320s0021</name>
</gene>
<dbReference type="AlphaFoldDB" id="A0A1X6NZG7"/>
<protein>
    <submittedName>
        <fullName evidence="2">Uncharacterized protein</fullName>
    </submittedName>
</protein>
<feature type="region of interest" description="Disordered" evidence="1">
    <location>
        <begin position="1"/>
        <end position="40"/>
    </location>
</feature>
<evidence type="ECO:0000313" key="3">
    <source>
        <dbReference type="Proteomes" id="UP000218209"/>
    </source>
</evidence>
<dbReference type="EMBL" id="KV918973">
    <property type="protein sequence ID" value="OSX73910.1"/>
    <property type="molecule type" value="Genomic_DNA"/>
</dbReference>
<dbReference type="Proteomes" id="UP000218209">
    <property type="component" value="Unassembled WGS sequence"/>
</dbReference>
<feature type="compositionally biased region" description="Basic and acidic residues" evidence="1">
    <location>
        <begin position="226"/>
        <end position="236"/>
    </location>
</feature>
<feature type="region of interest" description="Disordered" evidence="1">
    <location>
        <begin position="335"/>
        <end position="380"/>
    </location>
</feature>
<evidence type="ECO:0000313" key="2">
    <source>
        <dbReference type="EMBL" id="OSX73910.1"/>
    </source>
</evidence>
<feature type="region of interest" description="Disordered" evidence="1">
    <location>
        <begin position="195"/>
        <end position="302"/>
    </location>
</feature>
<organism evidence="2 3">
    <name type="scientific">Porphyra umbilicalis</name>
    <name type="common">Purple laver</name>
    <name type="synonym">Red alga</name>
    <dbReference type="NCBI Taxonomy" id="2786"/>
    <lineage>
        <taxon>Eukaryota</taxon>
        <taxon>Rhodophyta</taxon>
        <taxon>Bangiophyceae</taxon>
        <taxon>Bangiales</taxon>
        <taxon>Bangiaceae</taxon>
        <taxon>Porphyra</taxon>
    </lineage>
</organism>
<sequence>MPAAPSPSRALSGGPPRRPRGEHHQRVRIAPPRPPRGRQVGLKVHIHDGKAAAAAAAAATCRPPRVDAHEGDRVHGGGGRRRRVRRRRIGRVGGHHGGRYDRAVGRHGHGAAVGQHVAHVAAPPDGRQRPVGVGRHHPPTHLVRAGREDRQRDFLAGQERLDEVVAAEIVAGPAAATTAAPAAAAVVDIVASIAPPSSGGRPHRPHERGEGVDAGHPLGAPPSQRLDNRRQADARRRQPRLAQVVDVHGRRTGRRRVIAPPPPPRSPDVSSNAGGTGTPRAANTPRATHLSSNTSTAAGRWPTTRTCGAAASAASSGCPPHTLVLAHSTSAPAATAAATPSAVSGHTQSPSTRRRGAAVGVTTARTAGVRATAMSAPLSA</sequence>
<evidence type="ECO:0000256" key="1">
    <source>
        <dbReference type="SAM" id="MobiDB-lite"/>
    </source>
</evidence>